<dbReference type="PANTHER" id="PTHR24287:SF18">
    <property type="entry name" value="CYTOCHROME P450 MONOOXYGENASE APDE-RELATED"/>
    <property type="match status" value="1"/>
</dbReference>
<dbReference type="Proteomes" id="UP000813444">
    <property type="component" value="Unassembled WGS sequence"/>
</dbReference>
<dbReference type="InterPro" id="IPR017972">
    <property type="entry name" value="Cyt_P450_CS"/>
</dbReference>
<accession>A0A8K0SX98</accession>
<keyword evidence="12" id="KW-0349">Heme</keyword>
<name>A0A8K0SX98_9HYPO</name>
<dbReference type="OrthoDB" id="1470350at2759"/>
<gene>
    <name evidence="13" type="ORF">B0I35DRAFT_509317</name>
</gene>
<dbReference type="PRINTS" id="PR01239">
    <property type="entry name" value="EP450IICYP52"/>
</dbReference>
<keyword evidence="6 12" id="KW-0479">Metal-binding</keyword>
<dbReference type="CDD" id="cd11063">
    <property type="entry name" value="CYP52"/>
    <property type="match status" value="1"/>
</dbReference>
<evidence type="ECO:0000256" key="8">
    <source>
        <dbReference type="ARBA" id="ARBA00023002"/>
    </source>
</evidence>
<evidence type="ECO:0000256" key="12">
    <source>
        <dbReference type="RuleBase" id="RU000461"/>
    </source>
</evidence>
<evidence type="ECO:0000256" key="6">
    <source>
        <dbReference type="ARBA" id="ARBA00022723"/>
    </source>
</evidence>
<keyword evidence="8 12" id="KW-0560">Oxidoreductase</keyword>
<evidence type="ECO:0000256" key="2">
    <source>
        <dbReference type="ARBA" id="ARBA00004167"/>
    </source>
</evidence>
<dbReference type="Pfam" id="PF00067">
    <property type="entry name" value="p450"/>
    <property type="match status" value="1"/>
</dbReference>
<dbReference type="InterPro" id="IPR036396">
    <property type="entry name" value="Cyt_P450_sf"/>
</dbReference>
<evidence type="ECO:0000256" key="4">
    <source>
        <dbReference type="ARBA" id="ARBA00010617"/>
    </source>
</evidence>
<comment type="similarity">
    <text evidence="4 12">Belongs to the cytochrome P450 family.</text>
</comment>
<comment type="subcellular location">
    <subcellularLocation>
        <location evidence="2">Membrane</location>
        <topology evidence="2">Single-pass membrane protein</topology>
    </subcellularLocation>
</comment>
<dbReference type="InterPro" id="IPR002974">
    <property type="entry name" value="Cyt_P450_E_CYP52_ascomycetes"/>
</dbReference>
<comment type="cofactor">
    <cofactor evidence="1">
        <name>heme</name>
        <dbReference type="ChEBI" id="CHEBI:30413"/>
    </cofactor>
</comment>
<dbReference type="SUPFAM" id="SSF48264">
    <property type="entry name" value="Cytochrome P450"/>
    <property type="match status" value="1"/>
</dbReference>
<proteinExistence type="inferred from homology"/>
<keyword evidence="11" id="KW-0472">Membrane</keyword>
<dbReference type="InterPro" id="IPR047146">
    <property type="entry name" value="Cyt_P450_E_CYP52_fungi"/>
</dbReference>
<evidence type="ECO:0000256" key="3">
    <source>
        <dbReference type="ARBA" id="ARBA00004685"/>
    </source>
</evidence>
<dbReference type="PANTHER" id="PTHR24287">
    <property type="entry name" value="P450, PUTATIVE (EUROFUNG)-RELATED"/>
    <property type="match status" value="1"/>
</dbReference>
<evidence type="ECO:0000256" key="1">
    <source>
        <dbReference type="ARBA" id="ARBA00001971"/>
    </source>
</evidence>
<dbReference type="InterPro" id="IPR001128">
    <property type="entry name" value="Cyt_P450"/>
</dbReference>
<dbReference type="GO" id="GO:0020037">
    <property type="term" value="F:heme binding"/>
    <property type="evidence" value="ECO:0007669"/>
    <property type="project" value="InterPro"/>
</dbReference>
<evidence type="ECO:0000313" key="13">
    <source>
        <dbReference type="EMBL" id="KAH7324595.1"/>
    </source>
</evidence>
<evidence type="ECO:0000256" key="5">
    <source>
        <dbReference type="ARBA" id="ARBA00022692"/>
    </source>
</evidence>
<dbReference type="AlphaFoldDB" id="A0A8K0SX98"/>
<evidence type="ECO:0000256" key="9">
    <source>
        <dbReference type="ARBA" id="ARBA00023004"/>
    </source>
</evidence>
<reference evidence="13" key="1">
    <citation type="journal article" date="2021" name="Nat. Commun.">
        <title>Genetic determinants of endophytism in the Arabidopsis root mycobiome.</title>
        <authorList>
            <person name="Mesny F."/>
            <person name="Miyauchi S."/>
            <person name="Thiergart T."/>
            <person name="Pickel B."/>
            <person name="Atanasova L."/>
            <person name="Karlsson M."/>
            <person name="Huettel B."/>
            <person name="Barry K.W."/>
            <person name="Haridas S."/>
            <person name="Chen C."/>
            <person name="Bauer D."/>
            <person name="Andreopoulos W."/>
            <person name="Pangilinan J."/>
            <person name="LaButti K."/>
            <person name="Riley R."/>
            <person name="Lipzen A."/>
            <person name="Clum A."/>
            <person name="Drula E."/>
            <person name="Henrissat B."/>
            <person name="Kohler A."/>
            <person name="Grigoriev I.V."/>
            <person name="Martin F.M."/>
            <person name="Hacquard S."/>
        </authorList>
    </citation>
    <scope>NUCLEOTIDE SEQUENCE</scope>
    <source>
        <strain evidence="13">MPI-CAGE-CH-0235</strain>
    </source>
</reference>
<sequence>MPGLGILVDSATTSASVAENSVILQTFTRILALAAVVVLSGYAYNGRQKQKKLEMAIVEQFDCKPVVPFVPYKWPLALDLLKRQYDILVSSHTFEGFTPYFDIAGTVCVHFFGQKGYFTTDPDNVEAILNTKFEDYVLGSRRLAGLPLLGEGIFTQDGAPWKHSRGLIRRQFARVLKQTPQAFTGHVQALVSRIAENAVDGRVDLRPLMFEYTLNTTTMLLFGEPHNSMHPREREAVRENFDYAAAGFSIRIRLADAAFLYNPPKFRKSCQAVRDWATFFAAKAIKYMDDFGEEAAAEKYTFIIDLWKEMRDFDLVRDQLLHVLVAGRDSTASLLCWTIFHLVRNPDSLKRLHDEVALLPKEGDITRDQIQKLPFLRCCLNETLRLYPTLPMNLRFANKPTVLPRGGGADGKSPVMLPKGSGIVFSAYHLHRLQSIYGPDSRVYRPERWEDGELIKRARPGAGYVDFNAGPRLCLGKDFALMEASYAIIRVLQAYPGIRLAPGVANEAVGLERQTYTIGLTPADGVHVALR</sequence>
<dbReference type="GO" id="GO:0016020">
    <property type="term" value="C:membrane"/>
    <property type="evidence" value="ECO:0007669"/>
    <property type="project" value="UniProtKB-SubCell"/>
</dbReference>
<protein>
    <submittedName>
        <fullName evidence="13">Cytochrome P450</fullName>
    </submittedName>
</protein>
<evidence type="ECO:0000256" key="10">
    <source>
        <dbReference type="ARBA" id="ARBA00023033"/>
    </source>
</evidence>
<keyword evidence="5" id="KW-0812">Transmembrane</keyword>
<dbReference type="PROSITE" id="PS00086">
    <property type="entry name" value="CYTOCHROME_P450"/>
    <property type="match status" value="1"/>
</dbReference>
<dbReference type="EMBL" id="JAGPNK010000003">
    <property type="protein sequence ID" value="KAH7324595.1"/>
    <property type="molecule type" value="Genomic_DNA"/>
</dbReference>
<evidence type="ECO:0000313" key="14">
    <source>
        <dbReference type="Proteomes" id="UP000813444"/>
    </source>
</evidence>
<organism evidence="13 14">
    <name type="scientific">Stachybotrys elegans</name>
    <dbReference type="NCBI Taxonomy" id="80388"/>
    <lineage>
        <taxon>Eukaryota</taxon>
        <taxon>Fungi</taxon>
        <taxon>Dikarya</taxon>
        <taxon>Ascomycota</taxon>
        <taxon>Pezizomycotina</taxon>
        <taxon>Sordariomycetes</taxon>
        <taxon>Hypocreomycetidae</taxon>
        <taxon>Hypocreales</taxon>
        <taxon>Stachybotryaceae</taxon>
        <taxon>Stachybotrys</taxon>
    </lineage>
</organism>
<keyword evidence="14" id="KW-1185">Reference proteome</keyword>
<comment type="caution">
    <text evidence="13">The sequence shown here is derived from an EMBL/GenBank/DDBJ whole genome shotgun (WGS) entry which is preliminary data.</text>
</comment>
<comment type="pathway">
    <text evidence="3">Mycotoxin biosynthesis.</text>
</comment>
<dbReference type="PRINTS" id="PR00385">
    <property type="entry name" value="P450"/>
</dbReference>
<dbReference type="GO" id="GO:0016712">
    <property type="term" value="F:oxidoreductase activity, acting on paired donors, with incorporation or reduction of molecular oxygen, reduced flavin or flavoprotein as one donor, and incorporation of one atom of oxygen"/>
    <property type="evidence" value="ECO:0007669"/>
    <property type="project" value="InterPro"/>
</dbReference>
<evidence type="ECO:0000256" key="7">
    <source>
        <dbReference type="ARBA" id="ARBA00022989"/>
    </source>
</evidence>
<evidence type="ECO:0000256" key="11">
    <source>
        <dbReference type="ARBA" id="ARBA00023136"/>
    </source>
</evidence>
<keyword evidence="9 12" id="KW-0408">Iron</keyword>
<keyword evidence="10 12" id="KW-0503">Monooxygenase</keyword>
<dbReference type="GO" id="GO:0005506">
    <property type="term" value="F:iron ion binding"/>
    <property type="evidence" value="ECO:0007669"/>
    <property type="project" value="InterPro"/>
</dbReference>
<dbReference type="Gene3D" id="1.10.630.10">
    <property type="entry name" value="Cytochrome P450"/>
    <property type="match status" value="1"/>
</dbReference>
<keyword evidence="7" id="KW-1133">Transmembrane helix</keyword>